<evidence type="ECO:0000259" key="2">
    <source>
        <dbReference type="Pfam" id="PF07714"/>
    </source>
</evidence>
<feature type="compositionally biased region" description="Polar residues" evidence="1">
    <location>
        <begin position="448"/>
        <end position="473"/>
    </location>
</feature>
<dbReference type="EMBL" id="CAJVPV010000240">
    <property type="protein sequence ID" value="CAG8448236.1"/>
    <property type="molecule type" value="Genomic_DNA"/>
</dbReference>
<feature type="compositionally biased region" description="Low complexity" evidence="1">
    <location>
        <begin position="583"/>
        <end position="594"/>
    </location>
</feature>
<dbReference type="InterPro" id="IPR001245">
    <property type="entry name" value="Ser-Thr/Tyr_kinase_cat_dom"/>
</dbReference>
<dbReference type="InterPro" id="IPR036770">
    <property type="entry name" value="Ankyrin_rpt-contain_sf"/>
</dbReference>
<feature type="compositionally biased region" description="Basic and acidic residues" evidence="1">
    <location>
        <begin position="173"/>
        <end position="185"/>
    </location>
</feature>
<feature type="region of interest" description="Disordered" evidence="1">
    <location>
        <begin position="305"/>
        <end position="369"/>
    </location>
</feature>
<protein>
    <submittedName>
        <fullName evidence="3">7321_t:CDS:1</fullName>
    </submittedName>
</protein>
<dbReference type="GO" id="GO:0004674">
    <property type="term" value="F:protein serine/threonine kinase activity"/>
    <property type="evidence" value="ECO:0007669"/>
    <property type="project" value="TreeGrafter"/>
</dbReference>
<name>A0A9N8VH85_9GLOM</name>
<feature type="region of interest" description="Disordered" evidence="1">
    <location>
        <begin position="401"/>
        <end position="436"/>
    </location>
</feature>
<sequence>MAKWLQDAINEHHIISIPFDNFTKHEVITRGAFGEVTRAYWKSGEKTVALKSLISNPSSDSESFKEFVDEFKLIRSVDFHDNVIRFFGVSQGENILDITRKISGGGREDPYPGTPEEYKKLYKQAWDNDPANRPSVDQIRYELDKMLVPSKEPVPGQNPPEPPEKIPIPEQKPPQKPEKPEELKYGQKNPQVPPKPIGVDAASSVPVQKRVTFDQKIISERSLQNSLEETRSNYNEPNYAHSQPVNNYHQDTNTSANLRGSTTSDLSNHNEYVDSNANVLQGSSQSNTQSHTQQYMEAINQNTKIDHPIAPTIPPNKPKKKSKSLFSNSTPIYNVQTNQHPVSHSDSQQRSVQPAQSTPMGPIGQHSNRENFTLDRNYTWASSNSTLTPNESKFYFNQNVRGSNTENKSSPDNFVRSHPSDQQFSGNVNNTTPNIQVLNSQPHTFLSSQYQTQQNIPNPMTDVNNQQPPNFADSQFHHGHTEFSASVQYHNQSIERTTIGINNQPPPNFTNPHFNNDIPYSRTEFSMPVQRQNQHEINSSFVAPQFVNGNHNLNQQFQHSLPILHQAQQNVNYNAHLGGTGFNNPQPINNNVNQSFDSVSHPQPTQFQTQHQDVQNSNLYNQQYYASFDQNGQQVNFANAHHQEFPMQNQNYQAQSYIMPPNHTGQFNNNYAESNLNYDSQQPYTHMPVSQNPNIPNEHRGFDNNLAREVTNSPQSQIYVSIYEDPQTDVYCKEILERFTKEYQNIYGYEDPEKCNAGYHCIFGDEKGLIYHLNIDGNVDGAYKVIDMNEPLVLIAAKNCGGKKMINVFQRLKERNADFSVTSKLGKTAFHLLLENKKLRKNIIEKSATEKFQNNIKKIIEFLAENNCDINAKDNSNRTILSYCLTESYHHQEHIPFISSLLKNNANPNIPVYLPGKVHAPNALFLAIRYRWPVEVLKLLSIYGADKEKEDDDGNDLLLLTVAPEKGKKQIESMIWVLENSRRATQDKNIKEARKHTELMSKEWKILVGFGKKTKST</sequence>
<feature type="region of interest" description="Disordered" evidence="1">
    <location>
        <begin position="575"/>
        <end position="612"/>
    </location>
</feature>
<organism evidence="3 4">
    <name type="scientific">Acaulospora morrowiae</name>
    <dbReference type="NCBI Taxonomy" id="94023"/>
    <lineage>
        <taxon>Eukaryota</taxon>
        <taxon>Fungi</taxon>
        <taxon>Fungi incertae sedis</taxon>
        <taxon>Mucoromycota</taxon>
        <taxon>Glomeromycotina</taxon>
        <taxon>Glomeromycetes</taxon>
        <taxon>Diversisporales</taxon>
        <taxon>Acaulosporaceae</taxon>
        <taxon>Acaulospora</taxon>
    </lineage>
</organism>
<feature type="region of interest" description="Disordered" evidence="1">
    <location>
        <begin position="149"/>
        <end position="200"/>
    </location>
</feature>
<feature type="compositionally biased region" description="Polar residues" evidence="1">
    <location>
        <begin position="420"/>
        <end position="436"/>
    </location>
</feature>
<evidence type="ECO:0000313" key="3">
    <source>
        <dbReference type="EMBL" id="CAG8448236.1"/>
    </source>
</evidence>
<dbReference type="AlphaFoldDB" id="A0A9N8VH85"/>
<keyword evidence="4" id="KW-1185">Reference proteome</keyword>
<evidence type="ECO:0000313" key="4">
    <source>
        <dbReference type="Proteomes" id="UP000789342"/>
    </source>
</evidence>
<feature type="region of interest" description="Disordered" evidence="1">
    <location>
        <begin position="448"/>
        <end position="477"/>
    </location>
</feature>
<dbReference type="Proteomes" id="UP000789342">
    <property type="component" value="Unassembled WGS sequence"/>
</dbReference>
<dbReference type="InterPro" id="IPR011009">
    <property type="entry name" value="Kinase-like_dom_sf"/>
</dbReference>
<dbReference type="Pfam" id="PF07714">
    <property type="entry name" value="PK_Tyr_Ser-Thr"/>
    <property type="match status" value="1"/>
</dbReference>
<dbReference type="SUPFAM" id="SSF48403">
    <property type="entry name" value="Ankyrin repeat"/>
    <property type="match status" value="1"/>
</dbReference>
<reference evidence="3" key="1">
    <citation type="submission" date="2021-06" db="EMBL/GenBank/DDBJ databases">
        <authorList>
            <person name="Kallberg Y."/>
            <person name="Tangrot J."/>
            <person name="Rosling A."/>
        </authorList>
    </citation>
    <scope>NUCLEOTIDE SEQUENCE</scope>
    <source>
        <strain evidence="3">CL551</strain>
    </source>
</reference>
<evidence type="ECO:0000256" key="1">
    <source>
        <dbReference type="SAM" id="MobiDB-lite"/>
    </source>
</evidence>
<gene>
    <name evidence="3" type="ORF">AMORRO_LOCUS755</name>
</gene>
<feature type="compositionally biased region" description="Polar residues" evidence="1">
    <location>
        <begin position="401"/>
        <end position="412"/>
    </location>
</feature>
<comment type="caution">
    <text evidence="3">The sequence shown here is derived from an EMBL/GenBank/DDBJ whole genome shotgun (WGS) entry which is preliminary data.</text>
</comment>
<dbReference type="Gene3D" id="3.30.200.20">
    <property type="entry name" value="Phosphorylase Kinase, domain 1"/>
    <property type="match status" value="1"/>
</dbReference>
<accession>A0A9N8VH85</accession>
<proteinExistence type="predicted"/>
<dbReference type="Gene3D" id="1.25.40.20">
    <property type="entry name" value="Ankyrin repeat-containing domain"/>
    <property type="match status" value="1"/>
</dbReference>
<feature type="domain" description="Serine-threonine/tyrosine-protein kinase catalytic" evidence="2">
    <location>
        <begin position="24"/>
        <end position="95"/>
    </location>
</feature>
<dbReference type="InterPro" id="IPR051681">
    <property type="entry name" value="Ser/Thr_Kinases-Pseudokinases"/>
</dbReference>
<dbReference type="SUPFAM" id="SSF56112">
    <property type="entry name" value="Protein kinase-like (PK-like)"/>
    <property type="match status" value="1"/>
</dbReference>
<dbReference type="PANTHER" id="PTHR44329">
    <property type="entry name" value="SERINE/THREONINE-PROTEIN KINASE TNNI3K-RELATED"/>
    <property type="match status" value="1"/>
</dbReference>
<feature type="compositionally biased region" description="Polar residues" evidence="1">
    <location>
        <begin position="325"/>
        <end position="359"/>
    </location>
</feature>
<feature type="compositionally biased region" description="Low complexity" evidence="1">
    <location>
        <begin position="601"/>
        <end position="612"/>
    </location>
</feature>
<dbReference type="OrthoDB" id="2403885at2759"/>